<dbReference type="AlphaFoldDB" id="A0A9Q0JZS2"/>
<feature type="region of interest" description="Disordered" evidence="1">
    <location>
        <begin position="128"/>
        <end position="150"/>
    </location>
</feature>
<sequence length="150" mass="16294">MVDNPMASNLPNHQFERATRGLGNWANVTDEVDEQEREEGELEGHVENVSEELRQDRPVWDSASDGNGVAINVADGHSNLPTTSIIGTSPLTVTFSDKDRTVVIKNPSRVEVVFSDVVAVDNSLQNKGAFTTVGKRPPRRPPSSGKSQAD</sequence>
<name>A0A9Q0JZS2_9MAGN</name>
<evidence type="ECO:0000313" key="3">
    <source>
        <dbReference type="Proteomes" id="UP001141806"/>
    </source>
</evidence>
<protein>
    <submittedName>
        <fullName evidence="2">Uncharacterized protein</fullName>
    </submittedName>
</protein>
<evidence type="ECO:0000256" key="1">
    <source>
        <dbReference type="SAM" id="MobiDB-lite"/>
    </source>
</evidence>
<organism evidence="2 3">
    <name type="scientific">Protea cynaroides</name>
    <dbReference type="NCBI Taxonomy" id="273540"/>
    <lineage>
        <taxon>Eukaryota</taxon>
        <taxon>Viridiplantae</taxon>
        <taxon>Streptophyta</taxon>
        <taxon>Embryophyta</taxon>
        <taxon>Tracheophyta</taxon>
        <taxon>Spermatophyta</taxon>
        <taxon>Magnoliopsida</taxon>
        <taxon>Proteales</taxon>
        <taxon>Proteaceae</taxon>
        <taxon>Protea</taxon>
    </lineage>
</organism>
<dbReference type="Proteomes" id="UP001141806">
    <property type="component" value="Unassembled WGS sequence"/>
</dbReference>
<gene>
    <name evidence="2" type="ORF">NE237_025042</name>
</gene>
<accession>A0A9Q0JZS2</accession>
<feature type="region of interest" description="Disordered" evidence="1">
    <location>
        <begin position="36"/>
        <end position="62"/>
    </location>
</feature>
<comment type="caution">
    <text evidence="2">The sequence shown here is derived from an EMBL/GenBank/DDBJ whole genome shotgun (WGS) entry which is preliminary data.</text>
</comment>
<evidence type="ECO:0000313" key="2">
    <source>
        <dbReference type="EMBL" id="KAJ4957931.1"/>
    </source>
</evidence>
<feature type="compositionally biased region" description="Basic and acidic residues" evidence="1">
    <location>
        <begin position="42"/>
        <end position="59"/>
    </location>
</feature>
<reference evidence="2" key="1">
    <citation type="journal article" date="2023" name="Plant J.">
        <title>The genome of the king protea, Protea cynaroides.</title>
        <authorList>
            <person name="Chang J."/>
            <person name="Duong T.A."/>
            <person name="Schoeman C."/>
            <person name="Ma X."/>
            <person name="Roodt D."/>
            <person name="Barker N."/>
            <person name="Li Z."/>
            <person name="Van de Peer Y."/>
            <person name="Mizrachi E."/>
        </authorList>
    </citation>
    <scope>NUCLEOTIDE SEQUENCE</scope>
    <source>
        <tissue evidence="2">Young leaves</tissue>
    </source>
</reference>
<dbReference type="EMBL" id="JAMYWD010000010">
    <property type="protein sequence ID" value="KAJ4957931.1"/>
    <property type="molecule type" value="Genomic_DNA"/>
</dbReference>
<keyword evidence="3" id="KW-1185">Reference proteome</keyword>
<proteinExistence type="predicted"/>